<protein>
    <submittedName>
        <fullName evidence="3">Predicted surface-layer protein</fullName>
    </submittedName>
</protein>
<dbReference type="STRING" id="431943.CKL_3074"/>
<evidence type="ECO:0000256" key="1">
    <source>
        <dbReference type="ARBA" id="ARBA00022729"/>
    </source>
</evidence>
<gene>
    <name evidence="3" type="ordered locus">CKL_3074</name>
</gene>
<evidence type="ECO:0000313" key="4">
    <source>
        <dbReference type="Proteomes" id="UP000002411"/>
    </source>
</evidence>
<dbReference type="Proteomes" id="UP000002411">
    <property type="component" value="Chromosome"/>
</dbReference>
<dbReference type="RefSeq" id="WP_012103417.1">
    <property type="nucleotide sequence ID" value="NC_009706.1"/>
</dbReference>
<accession>A5N1T6</accession>
<dbReference type="HOGENOM" id="CLU_274036_0_0_9"/>
<sequence length="1105" mass="118690">MNRSTIKAVSSIAVVSLILSASLPFTKVKAAVGQVTELSGADCYETAAVVAEKNWTTSTDVVLASGEGYADAISSTAISKQLKAPILLTKSNSLNAYAKSALEQLNPENIYIIGGTASISQSIRDELKSDGYNLIELGGKNRYETNLKVAQQLVKLGVDTGNIMLVSGEGFADSLSAAPIAAAKGQILLLGVNNTETMKSIVDFVKSNNSEVTVLSTENLINSEIYNELGAVSRISGGDNRFDTNLNILNQYDSELKADKLYVAEASGDRYADALIAASVAGINTAPLVIIGEEDDESTSNALNYIRDKVTETTDLNLIGEEGAVSENTISNINAAASGSSVESATVASVSANGLNQIKVVFNTDVDEDSAERAANYEIDGGYLGSTAETKATATLQEDNRTVLITFTNPFKQNKSVTFTVKNSINAKDSVTTISKYDKQITFSSVTAPSLDSVTAVGGNKLVVKFSQPIRVTTSNLSSFKINRQSVTAFGLDTSDTKFRDQSSDEKWADGIEFYFNSPLPIGKNTFTVPNGESGVRLDNAANFPLSSTSEDFTVNAVSGNPQILNITSNNVDTIYVKYNRPMDQDTALEPTNYKINDNTVSVDSTYVTFDKGSEDTIVKIRKIGDLLESGENTVTISSNVEDTFGNYINKANINLYIGGDSDKPTITSASIFDEETIRIKFGKDVTRSYAVNKGNYTVLDSSGADITYKVTDIYAVTVDGNSNRTFNIKFDDNTLNGSKYTLKIQNIIDTNSTPNIMDPYSVTLSGMDSGGVSVTEIVRRSDNSNAIAMFFSKTMDESSLEDSSNYLFKDGNGDIRTLPSSAIVSPSLDCKSVTIEFPSRFTIGSGSSGTSVIQMGVKNVKDADGNPLDLGSYLGEITVSSNDGPRIVSDTAQMTFEGNDIKVKVSLSAPLDVLSLNDFRVDGYAPDSGYCSGNDVILIFKSGIKNNEKIDGIKNSGESTTLSINSTNSLDWAGRNIRSGSTKVYVPPVTMPELWSAKSSNTDTVTIVFNQDIDDDMRSSYYDDFVFTDNTSGKELTPTGITIDQRKIIYRFNNGTLEEGDKISISANSDSSKINIRSEEHGNSGYTLYTPSTDDLDGRTITVD</sequence>
<evidence type="ECO:0000256" key="2">
    <source>
        <dbReference type="SAM" id="SignalP"/>
    </source>
</evidence>
<evidence type="ECO:0000313" key="3">
    <source>
        <dbReference type="EMBL" id="EDK35082.1"/>
    </source>
</evidence>
<dbReference type="Gene3D" id="2.60.40.1220">
    <property type="match status" value="4"/>
</dbReference>
<dbReference type="InterPro" id="IPR014755">
    <property type="entry name" value="Cu-Rt/internalin_Ig-like"/>
</dbReference>
<name>A5N1T6_CLOK5</name>
<keyword evidence="4" id="KW-1185">Reference proteome</keyword>
<proteinExistence type="predicted"/>
<reference evidence="3 4" key="1">
    <citation type="journal article" date="2008" name="Proc. Natl. Acad. Sci. U.S.A.">
        <title>The genome of Clostridium kluyveri, a strict anaerobe with unique metabolic features.</title>
        <authorList>
            <person name="Seedorf H."/>
            <person name="Fricke W.F."/>
            <person name="Veith B."/>
            <person name="Brueggemann H."/>
            <person name="Liesegang H."/>
            <person name="Strittmatter A."/>
            <person name="Miethke M."/>
            <person name="Buckel W."/>
            <person name="Hinderberger J."/>
            <person name="Li F."/>
            <person name="Hagemeier C."/>
            <person name="Thauer R.K."/>
            <person name="Gottschalk G."/>
        </authorList>
    </citation>
    <scope>NUCLEOTIDE SEQUENCE [LARGE SCALE GENOMIC DNA]</scope>
    <source>
        <strain evidence="4">ATCC 8527 / DSM 555 / NCIMB 10680</strain>
    </source>
</reference>
<dbReference type="KEGG" id="ckl:CKL_3074"/>
<feature type="chain" id="PRO_5002685004" evidence="2">
    <location>
        <begin position="31"/>
        <end position="1105"/>
    </location>
</feature>
<dbReference type="Pfam" id="PF04122">
    <property type="entry name" value="CW_binding_2"/>
    <property type="match status" value="3"/>
</dbReference>
<dbReference type="eggNOG" id="COG2247">
    <property type="taxonomic scope" value="Bacteria"/>
</dbReference>
<dbReference type="PANTHER" id="PTHR30032:SF8">
    <property type="entry name" value="GERMINATION-SPECIFIC N-ACETYLMURAMOYL-L-ALANINE AMIDASE"/>
    <property type="match status" value="1"/>
</dbReference>
<dbReference type="Gene3D" id="3.40.50.12090">
    <property type="match status" value="1"/>
</dbReference>
<dbReference type="InterPro" id="IPR051922">
    <property type="entry name" value="Bact_Sporulation_Assoc"/>
</dbReference>
<dbReference type="AlphaFoldDB" id="A5N1T6"/>
<dbReference type="PANTHER" id="PTHR30032">
    <property type="entry name" value="N-ACETYLMURAMOYL-L-ALANINE AMIDASE-RELATED"/>
    <property type="match status" value="1"/>
</dbReference>
<dbReference type="InterPro" id="IPR007253">
    <property type="entry name" value="Cell_wall-bd_2"/>
</dbReference>
<organism evidence="3 4">
    <name type="scientific">Clostridium kluyveri (strain ATCC 8527 / DSM 555 / NBRC 12016 / NCIMB 10680 / K1)</name>
    <dbReference type="NCBI Taxonomy" id="431943"/>
    <lineage>
        <taxon>Bacteria</taxon>
        <taxon>Bacillati</taxon>
        <taxon>Bacillota</taxon>
        <taxon>Clostridia</taxon>
        <taxon>Eubacteriales</taxon>
        <taxon>Clostridiaceae</taxon>
        <taxon>Clostridium</taxon>
    </lineage>
</organism>
<keyword evidence="1 2" id="KW-0732">Signal</keyword>
<dbReference type="SMR" id="A5N1T6"/>
<feature type="signal peptide" evidence="2">
    <location>
        <begin position="1"/>
        <end position="30"/>
    </location>
</feature>
<dbReference type="EMBL" id="CP000673">
    <property type="protein sequence ID" value="EDK35082.1"/>
    <property type="molecule type" value="Genomic_DNA"/>
</dbReference>